<keyword evidence="3" id="KW-1185">Reference proteome</keyword>
<feature type="compositionally biased region" description="Basic residues" evidence="1">
    <location>
        <begin position="188"/>
        <end position="210"/>
    </location>
</feature>
<evidence type="ECO:0000256" key="1">
    <source>
        <dbReference type="SAM" id="MobiDB-lite"/>
    </source>
</evidence>
<dbReference type="OrthoDB" id="346126at2759"/>
<protein>
    <submittedName>
        <fullName evidence="2">Uncharacterized protein</fullName>
    </submittedName>
</protein>
<sequence length="1306" mass="141076">MDLGLDSQPRLLPCSLVESPLGRASKEMPAGSGKPVPRHFREQHGTQEGNLDASGAYFVCPTGETEDPHNEPGGPPMQIDEGAPPEPALWISRPAAALSSIHAVTPWGKILLWTLAIIGCLDCSAKAEGVLGIKDGGGAATLAQAYMAGLGAISHGPRLAEIHPSFFDATSDASDESSSEPLTESEGKRKKQKGFKKLKSAFARKNRGNTRPRSDSQESLVVSGSDESEGEVEQAKPGTTDEMPTEGPKKKRSLLKLFRSKRPQKQKSAKQTRASEQKEVFEAIEAAAADGDSCLKIMAGVDTGRAGYFPHEMQSIRQGLLIYAACERLLEDLKQSNGIPLPPAPGSSVKILDDFLHASEPVFTVQAVEGQTALLDGMENAVGVAKLISAPNPVEVGFVDTALNGSWHTVEKEDPDMFARLLDFATQSGYGETLETGRKTGNFGGLLHSLKEKSSVFGIVVGTRLMLGAPIPQYPSGRKAHKKWKDISAKYSIFTAVEAMKMLEVLQIVLLQHALPGCLPLNAVSLMMQPSLLLARLLDRFMAGSPLMGPVGQQLTDNPVNRAYLISTASPIQDVGQNAQLRSQCAAGVFAELGLNAAAVEKLSCHSHWRREQGMKGRHGLLPPGSLSSCNSDCLIKASLRNGWANKETEKHRKAYRLKPHDARIGDALRMATFYSPDEILELDKKVAAAWLAAKLLLDASREQTKSISPSIPSDAELEAGPSSLMEPKPHRAESGESRLSPIAVHTLSSSGTESGSLLQDARKLPAKSPGHTPTSQDPHAFVVGGSVNINATNIIATASLCKLLLETDLTNPMLFASSVLTNLRGYVNDAGAGLDNTETQRKLAKRSDVFSAMYKCLSCGLGGELLPPLFAPYASTALQVGAFLRVEVEESKALPWERIVQTMGDGVFTTRAYASGVKHLEKKAAHFLEMFTPCMAEVAEASDLLMLSQATKSTSKFASRLKKALNRAKRRRRRANEGMCEMSGELQQLVRLLVVWWVLGPSSSESAQGMPQSFENTAATFKSARLVFAFLIFNNGHDQAKVAMELVTAACKNRKFVVPPGWALGSRKGSKASREVSFKDISKDISASLMYLESSLGSRGISEWLMPLTAAQQLADICALHPVVELADLLSTDAGSMILMGHQCIKLQDEGIKLISGVLGKRSKTEDEGYSHVLLQFLKGINAWRATKGFAGLSQAFGRYASSSEGDQQAVLTEWNEDFPNVECPWKKNKRAQKAMIRKGTSYQNSVTLPGKAAAQAIEFHCPAHPPLRLQDLAEVRQPEATQFCADSSSQCTAFDYNTEMQNRL</sequence>
<feature type="compositionally biased region" description="Basic residues" evidence="1">
    <location>
        <begin position="249"/>
        <end position="270"/>
    </location>
</feature>
<name>U6G1Q0_9EIME</name>
<evidence type="ECO:0000313" key="3">
    <source>
        <dbReference type="Proteomes" id="UP000018201"/>
    </source>
</evidence>
<reference evidence="2" key="2">
    <citation type="submission" date="2013-10" db="EMBL/GenBank/DDBJ databases">
        <authorList>
            <person name="Aslett M."/>
        </authorList>
    </citation>
    <scope>NUCLEOTIDE SEQUENCE [LARGE SCALE GENOMIC DNA]</scope>
    <source>
        <strain evidence="2">Houghton</strain>
    </source>
</reference>
<feature type="region of interest" description="Disordered" evidence="1">
    <location>
        <begin position="16"/>
        <end position="41"/>
    </location>
</feature>
<organism evidence="2 3">
    <name type="scientific">Eimeria praecox</name>
    <dbReference type="NCBI Taxonomy" id="51316"/>
    <lineage>
        <taxon>Eukaryota</taxon>
        <taxon>Sar</taxon>
        <taxon>Alveolata</taxon>
        <taxon>Apicomplexa</taxon>
        <taxon>Conoidasida</taxon>
        <taxon>Coccidia</taxon>
        <taxon>Eucoccidiorida</taxon>
        <taxon>Eimeriorina</taxon>
        <taxon>Eimeriidae</taxon>
        <taxon>Eimeria</taxon>
    </lineage>
</organism>
<gene>
    <name evidence="2" type="ORF">EPH_0011470</name>
</gene>
<feature type="region of interest" description="Disordered" evidence="1">
    <location>
        <begin position="704"/>
        <end position="779"/>
    </location>
</feature>
<feature type="region of interest" description="Disordered" evidence="1">
    <location>
        <begin position="169"/>
        <end position="277"/>
    </location>
</feature>
<feature type="compositionally biased region" description="Low complexity" evidence="1">
    <location>
        <begin position="747"/>
        <end position="759"/>
    </location>
</feature>
<reference evidence="2" key="1">
    <citation type="submission" date="2013-10" db="EMBL/GenBank/DDBJ databases">
        <title>Genomic analysis of the causative agents of coccidiosis in chickens.</title>
        <authorList>
            <person name="Reid A.J."/>
            <person name="Blake D."/>
            <person name="Billington K."/>
            <person name="Browne H."/>
            <person name="Dunn M."/>
            <person name="Hung S."/>
            <person name="Kawahara F."/>
            <person name="Miranda-Saavedra D."/>
            <person name="Mourier T."/>
            <person name="Nagra H."/>
            <person name="Otto T.D."/>
            <person name="Rawlings N."/>
            <person name="Sanchez A."/>
            <person name="Sanders M."/>
            <person name="Subramaniam C."/>
            <person name="Tay Y."/>
            <person name="Dear P."/>
            <person name="Doerig C."/>
            <person name="Gruber A."/>
            <person name="Parkinson J."/>
            <person name="Shirley M."/>
            <person name="Wan K.L."/>
            <person name="Berriman M."/>
            <person name="Tomley F."/>
            <person name="Pain A."/>
        </authorList>
    </citation>
    <scope>NUCLEOTIDE SEQUENCE [LARGE SCALE GENOMIC DNA]</scope>
    <source>
        <strain evidence="2">Houghton</strain>
    </source>
</reference>
<dbReference type="Proteomes" id="UP000018201">
    <property type="component" value="Unassembled WGS sequence"/>
</dbReference>
<evidence type="ECO:0000313" key="2">
    <source>
        <dbReference type="EMBL" id="CDI74181.1"/>
    </source>
</evidence>
<dbReference type="VEuPathDB" id="ToxoDB:EPH_0011470"/>
<proteinExistence type="predicted"/>
<dbReference type="EMBL" id="HG689922">
    <property type="protein sequence ID" value="CDI74181.1"/>
    <property type="molecule type" value="Genomic_DNA"/>
</dbReference>
<feature type="compositionally biased region" description="Basic and acidic residues" evidence="1">
    <location>
        <begin position="728"/>
        <end position="737"/>
    </location>
</feature>
<accession>U6G1Q0</accession>